<evidence type="ECO:0000313" key="2">
    <source>
        <dbReference type="Proteomes" id="UP000825729"/>
    </source>
</evidence>
<name>A0AAV7EL40_ARIFI</name>
<keyword evidence="2" id="KW-1185">Reference proteome</keyword>
<dbReference type="PANTHER" id="PTHR48204:SF1">
    <property type="entry name" value="OS07G0265100 PROTEIN"/>
    <property type="match status" value="1"/>
</dbReference>
<reference evidence="1 2" key="1">
    <citation type="submission" date="2021-07" db="EMBL/GenBank/DDBJ databases">
        <title>The Aristolochia fimbriata genome: insights into angiosperm evolution, floral development and chemical biosynthesis.</title>
        <authorList>
            <person name="Jiao Y."/>
        </authorList>
    </citation>
    <scope>NUCLEOTIDE SEQUENCE [LARGE SCALE GENOMIC DNA]</scope>
    <source>
        <strain evidence="1">IBCAS-2021</strain>
        <tissue evidence="1">Leaf</tissue>
    </source>
</reference>
<evidence type="ECO:0000313" key="1">
    <source>
        <dbReference type="EMBL" id="KAG9449136.1"/>
    </source>
</evidence>
<dbReference type="AlphaFoldDB" id="A0AAV7EL40"/>
<sequence length="132" mass="15084">MVHMENSKVFTAPPRKTLQFDRRYGWVIDEWKDPAEVALAGGRGMFCILPLAKSLMETAARPINFMTSSAIRIIEKPEVLSPQTLKTSIEDQVQKLKSSIQRPNIKFLSLKDHLRSPSINFLKHVHQDDDNP</sequence>
<proteinExistence type="predicted"/>
<organism evidence="1 2">
    <name type="scientific">Aristolochia fimbriata</name>
    <name type="common">White veined hardy Dutchman's pipe vine</name>
    <dbReference type="NCBI Taxonomy" id="158543"/>
    <lineage>
        <taxon>Eukaryota</taxon>
        <taxon>Viridiplantae</taxon>
        <taxon>Streptophyta</taxon>
        <taxon>Embryophyta</taxon>
        <taxon>Tracheophyta</taxon>
        <taxon>Spermatophyta</taxon>
        <taxon>Magnoliopsida</taxon>
        <taxon>Magnoliidae</taxon>
        <taxon>Piperales</taxon>
        <taxon>Aristolochiaceae</taxon>
        <taxon>Aristolochia</taxon>
    </lineage>
</organism>
<dbReference type="Proteomes" id="UP000825729">
    <property type="component" value="Unassembled WGS sequence"/>
</dbReference>
<dbReference type="EMBL" id="JAINDJ010000004">
    <property type="protein sequence ID" value="KAG9449136.1"/>
    <property type="molecule type" value="Genomic_DNA"/>
</dbReference>
<gene>
    <name evidence="1" type="ORF">H6P81_009101</name>
</gene>
<accession>A0AAV7EL40</accession>
<comment type="caution">
    <text evidence="1">The sequence shown here is derived from an EMBL/GenBank/DDBJ whole genome shotgun (WGS) entry which is preliminary data.</text>
</comment>
<dbReference type="PANTHER" id="PTHR48204">
    <property type="entry name" value="OS07G0265100 PROTEIN"/>
    <property type="match status" value="1"/>
</dbReference>
<protein>
    <submittedName>
        <fullName evidence="1">Uncharacterized protein</fullName>
    </submittedName>
</protein>